<accession>A6HKC4</accession>
<dbReference type="Proteomes" id="UP000234681">
    <property type="component" value="Chromosome 10"/>
</dbReference>
<protein>
    <submittedName>
        <fullName evidence="1">RCG35358</fullName>
    </submittedName>
</protein>
<organism evidence="1 2">
    <name type="scientific">Rattus norvegicus</name>
    <name type="common">Rat</name>
    <dbReference type="NCBI Taxonomy" id="10116"/>
    <lineage>
        <taxon>Eukaryota</taxon>
        <taxon>Metazoa</taxon>
        <taxon>Chordata</taxon>
        <taxon>Craniata</taxon>
        <taxon>Vertebrata</taxon>
        <taxon>Euteleostomi</taxon>
        <taxon>Mammalia</taxon>
        <taxon>Eutheria</taxon>
        <taxon>Euarchontoglires</taxon>
        <taxon>Glires</taxon>
        <taxon>Rodentia</taxon>
        <taxon>Myomorpha</taxon>
        <taxon>Muroidea</taxon>
        <taxon>Muridae</taxon>
        <taxon>Murinae</taxon>
        <taxon>Rattus</taxon>
    </lineage>
</organism>
<proteinExistence type="predicted"/>
<name>A6HKC4_RAT</name>
<feature type="non-terminal residue" evidence="1">
    <location>
        <position position="60"/>
    </location>
</feature>
<reference evidence="1 2" key="1">
    <citation type="submission" date="2005-07" db="EMBL/GenBank/DDBJ databases">
        <authorList>
            <person name="Mural R.J."/>
            <person name="Li P.W."/>
            <person name="Adams M.D."/>
            <person name="Amanatides P.G."/>
            <person name="Baden-Tillson H."/>
            <person name="Barnstead M."/>
            <person name="Chin S.H."/>
            <person name="Dew I."/>
            <person name="Evans C.A."/>
            <person name="Ferriera S."/>
            <person name="Flanigan M."/>
            <person name="Fosler C."/>
            <person name="Glodek A."/>
            <person name="Gu Z."/>
            <person name="Holt R.A."/>
            <person name="Jennings D."/>
            <person name="Kraft C.L."/>
            <person name="Lu F."/>
            <person name="Nguyen T."/>
            <person name="Nusskern D.R."/>
            <person name="Pfannkoch C.M."/>
            <person name="Sitter C."/>
            <person name="Sutton G.G."/>
            <person name="Venter J.C."/>
            <person name="Wang Z."/>
            <person name="Woodage T."/>
            <person name="Zheng X.H."/>
            <person name="Zhong F."/>
        </authorList>
    </citation>
    <scope>NUCLEOTIDE SEQUENCE [LARGE SCALE GENOMIC DNA]</scope>
    <source>
        <strain>BN</strain>
        <strain evidence="2">Sprague-Dawley</strain>
    </source>
</reference>
<dbReference type="AlphaFoldDB" id="A6HKC4"/>
<evidence type="ECO:0000313" key="1">
    <source>
        <dbReference type="EMBL" id="EDM06479.1"/>
    </source>
</evidence>
<sequence length="60" mass="7294">MTVLGIKPRTSYMLFKGTSMDRVKSLSKIYKENHTRVYPNWDKINKTMQLRKKIQYIRKE</sequence>
<evidence type="ECO:0000313" key="2">
    <source>
        <dbReference type="Proteomes" id="UP000234681"/>
    </source>
</evidence>
<dbReference type="EMBL" id="CH473948">
    <property type="protein sequence ID" value="EDM06479.1"/>
    <property type="molecule type" value="Genomic_DNA"/>
</dbReference>
<gene>
    <name evidence="1" type="ORF">rCG_35358</name>
</gene>